<dbReference type="PRINTS" id="PR01693">
    <property type="entry name" value="CYANASE"/>
</dbReference>
<comment type="function">
    <text evidence="1">Catalyzes the reaction of cyanate with bicarbonate to produce ammonia and carbon dioxide.</text>
</comment>
<gene>
    <name evidence="4" type="ORF">COEREDRAFT_83110</name>
</gene>
<evidence type="ECO:0000313" key="4">
    <source>
        <dbReference type="EMBL" id="PIA13926.1"/>
    </source>
</evidence>
<dbReference type="Gene3D" id="3.30.1160.10">
    <property type="entry name" value="Cyanate lyase, C-terminal domain"/>
    <property type="match status" value="1"/>
</dbReference>
<dbReference type="PANTHER" id="PTHR34186">
    <property type="entry name" value="CYANATE HYDRATASE"/>
    <property type="match status" value="1"/>
</dbReference>
<dbReference type="SUPFAM" id="SSF47413">
    <property type="entry name" value="lambda repressor-like DNA-binding domains"/>
    <property type="match status" value="1"/>
</dbReference>
<dbReference type="GO" id="GO:0008824">
    <property type="term" value="F:cyanate hydratase activity"/>
    <property type="evidence" value="ECO:0007669"/>
    <property type="project" value="InterPro"/>
</dbReference>
<feature type="domain" description="Cyanate lyase C-terminal" evidence="3">
    <location>
        <begin position="88"/>
        <end position="151"/>
    </location>
</feature>
<dbReference type="STRING" id="763665.A0A2G5B4J7"/>
<organism evidence="4 5">
    <name type="scientific">Coemansia reversa (strain ATCC 12441 / NRRL 1564)</name>
    <dbReference type="NCBI Taxonomy" id="763665"/>
    <lineage>
        <taxon>Eukaryota</taxon>
        <taxon>Fungi</taxon>
        <taxon>Fungi incertae sedis</taxon>
        <taxon>Zoopagomycota</taxon>
        <taxon>Kickxellomycotina</taxon>
        <taxon>Kickxellomycetes</taxon>
        <taxon>Kickxellales</taxon>
        <taxon>Kickxellaceae</taxon>
        <taxon>Coemansia</taxon>
    </lineage>
</organism>
<keyword evidence="5" id="KW-1185">Reference proteome</keyword>
<dbReference type="Pfam" id="PF02560">
    <property type="entry name" value="Cyanate_lyase"/>
    <property type="match status" value="1"/>
</dbReference>
<dbReference type="PANTHER" id="PTHR34186:SF2">
    <property type="entry name" value="CYANATE HYDRATASE"/>
    <property type="match status" value="1"/>
</dbReference>
<dbReference type="InterPro" id="IPR003712">
    <property type="entry name" value="Cyanate_lyase_C"/>
</dbReference>
<dbReference type="SMART" id="SM01116">
    <property type="entry name" value="Cyanate_lyase"/>
    <property type="match status" value="1"/>
</dbReference>
<reference evidence="4 5" key="1">
    <citation type="journal article" date="2015" name="Genome Biol. Evol.">
        <title>Phylogenomic analyses indicate that early fungi evolved digesting cell walls of algal ancestors of land plants.</title>
        <authorList>
            <person name="Chang Y."/>
            <person name="Wang S."/>
            <person name="Sekimoto S."/>
            <person name="Aerts A.L."/>
            <person name="Choi C."/>
            <person name="Clum A."/>
            <person name="LaButti K.M."/>
            <person name="Lindquist E.A."/>
            <person name="Yee Ngan C."/>
            <person name="Ohm R.A."/>
            <person name="Salamov A.A."/>
            <person name="Grigoriev I.V."/>
            <person name="Spatafora J.W."/>
            <person name="Berbee M.L."/>
        </authorList>
    </citation>
    <scope>NUCLEOTIDE SEQUENCE [LARGE SCALE GENOMIC DNA]</scope>
    <source>
        <strain evidence="4 5">NRRL 1564</strain>
    </source>
</reference>
<dbReference type="Proteomes" id="UP000242474">
    <property type="component" value="Unassembled WGS sequence"/>
</dbReference>
<keyword evidence="2" id="KW-0456">Lyase</keyword>
<accession>A0A2G5B4J7</accession>
<proteinExistence type="predicted"/>
<dbReference type="InterPro" id="IPR008076">
    <property type="entry name" value="Cyanase"/>
</dbReference>
<evidence type="ECO:0000256" key="2">
    <source>
        <dbReference type="ARBA" id="ARBA00023239"/>
    </source>
</evidence>
<dbReference type="GO" id="GO:0003677">
    <property type="term" value="F:DNA binding"/>
    <property type="evidence" value="ECO:0007669"/>
    <property type="project" value="InterPro"/>
</dbReference>
<evidence type="ECO:0000256" key="1">
    <source>
        <dbReference type="ARBA" id="ARBA00003561"/>
    </source>
</evidence>
<dbReference type="InterPro" id="IPR010982">
    <property type="entry name" value="Lambda_DNA-bd_dom_sf"/>
</dbReference>
<dbReference type="Gene3D" id="1.10.260.40">
    <property type="entry name" value="lambda repressor-like DNA-binding domains"/>
    <property type="match status" value="1"/>
</dbReference>
<dbReference type="AlphaFoldDB" id="A0A2G5B4J7"/>
<dbReference type="InterPro" id="IPR036581">
    <property type="entry name" value="Cyanate_lyase_C_sf"/>
</dbReference>
<evidence type="ECO:0000313" key="5">
    <source>
        <dbReference type="Proteomes" id="UP000242474"/>
    </source>
</evidence>
<dbReference type="SUPFAM" id="SSF55234">
    <property type="entry name" value="Cyanase C-terminal domain"/>
    <property type="match status" value="1"/>
</dbReference>
<name>A0A2G5B4J7_COERN</name>
<evidence type="ECO:0000259" key="3">
    <source>
        <dbReference type="SMART" id="SM01116"/>
    </source>
</evidence>
<dbReference type="OrthoDB" id="10019422at2759"/>
<dbReference type="EMBL" id="KZ303524">
    <property type="protein sequence ID" value="PIA13926.1"/>
    <property type="molecule type" value="Genomic_DNA"/>
</dbReference>
<protein>
    <recommendedName>
        <fullName evidence="3">Cyanate lyase C-terminal domain-containing protein</fullName>
    </recommendedName>
</protein>
<sequence length="151" mass="17052">MNSTDKLPPACAKLLHEKVRRKLTFAQISAELSRDEVWTAALFYGRASPTHKDIHQLASLLSLSAETLEEDFHMAGPPIRDICDNPTNLVVAPFSDAIKLYEPAIRSVLVEKMGDGAVSTPHMKVRVEKIENRHNEVRLILESKYVPYQSW</sequence>